<keyword evidence="1" id="KW-0472">Membrane</keyword>
<sequence>MSSNEELEQMNERMDRLEQKLDHLAYHLQGNRRSPATRFLIGFAVVLAILFILMICIGVIQFVSNVN</sequence>
<reference evidence="2 3" key="1">
    <citation type="submission" date="2018-01" db="EMBL/GenBank/DDBJ databases">
        <title>Genome sequence of the PGP bacterium Paenibacillus illinoisensis E3.</title>
        <authorList>
            <person name="Rolli E."/>
            <person name="Marasco R."/>
            <person name="Bessem C."/>
            <person name="Michoud G."/>
            <person name="Gaiarsa S."/>
            <person name="Borin S."/>
            <person name="Daffonchio D."/>
        </authorList>
    </citation>
    <scope>NUCLEOTIDE SEQUENCE [LARGE SCALE GENOMIC DNA]</scope>
    <source>
        <strain evidence="2 3">E3</strain>
    </source>
</reference>
<dbReference type="AlphaFoldDB" id="A0A2W0CE75"/>
<evidence type="ECO:0000313" key="2">
    <source>
        <dbReference type="EMBL" id="PYY26615.1"/>
    </source>
</evidence>
<evidence type="ECO:0000313" key="3">
    <source>
        <dbReference type="Proteomes" id="UP000247459"/>
    </source>
</evidence>
<organism evidence="2 3">
    <name type="scientific">Paenibacillus illinoisensis</name>
    <dbReference type="NCBI Taxonomy" id="59845"/>
    <lineage>
        <taxon>Bacteria</taxon>
        <taxon>Bacillati</taxon>
        <taxon>Bacillota</taxon>
        <taxon>Bacilli</taxon>
        <taxon>Bacillales</taxon>
        <taxon>Paenibacillaceae</taxon>
        <taxon>Paenibacillus</taxon>
    </lineage>
</organism>
<feature type="transmembrane region" description="Helical" evidence="1">
    <location>
        <begin position="39"/>
        <end position="63"/>
    </location>
</feature>
<keyword evidence="1" id="KW-1133">Transmembrane helix</keyword>
<dbReference type="Proteomes" id="UP000247459">
    <property type="component" value="Unassembled WGS sequence"/>
</dbReference>
<proteinExistence type="predicted"/>
<accession>A0A2W0CE75</accession>
<name>A0A2W0CE75_9BACL</name>
<dbReference type="RefSeq" id="WP_110822527.1">
    <property type="nucleotide sequence ID" value="NZ_JAXBDC010000001.1"/>
</dbReference>
<evidence type="ECO:0000256" key="1">
    <source>
        <dbReference type="SAM" id="Phobius"/>
    </source>
</evidence>
<comment type="caution">
    <text evidence="2">The sequence shown here is derived from an EMBL/GenBank/DDBJ whole genome shotgun (WGS) entry which is preliminary data.</text>
</comment>
<keyword evidence="1" id="KW-0812">Transmembrane</keyword>
<dbReference type="EMBL" id="PRLG01000029">
    <property type="protein sequence ID" value="PYY26615.1"/>
    <property type="molecule type" value="Genomic_DNA"/>
</dbReference>
<protein>
    <submittedName>
        <fullName evidence="2">Uncharacterized protein</fullName>
    </submittedName>
</protein>
<gene>
    <name evidence="2" type="ORF">PIL02S_06025</name>
</gene>